<organism evidence="5 6">
    <name type="scientific">Lithocarpus litseifolius</name>
    <dbReference type="NCBI Taxonomy" id="425828"/>
    <lineage>
        <taxon>Eukaryota</taxon>
        <taxon>Viridiplantae</taxon>
        <taxon>Streptophyta</taxon>
        <taxon>Embryophyta</taxon>
        <taxon>Tracheophyta</taxon>
        <taxon>Spermatophyta</taxon>
        <taxon>Magnoliopsida</taxon>
        <taxon>eudicotyledons</taxon>
        <taxon>Gunneridae</taxon>
        <taxon>Pentapetalae</taxon>
        <taxon>rosids</taxon>
        <taxon>fabids</taxon>
        <taxon>Fagales</taxon>
        <taxon>Fagaceae</taxon>
        <taxon>Lithocarpus</taxon>
    </lineage>
</organism>
<gene>
    <name evidence="5" type="ORF">SO802_034296</name>
</gene>
<evidence type="ECO:0000313" key="5">
    <source>
        <dbReference type="EMBL" id="KAK9984771.1"/>
    </source>
</evidence>
<keyword evidence="2 3" id="KW-0408">Iron</keyword>
<keyword evidence="1 3" id="KW-0479">Metal-binding</keyword>
<reference evidence="5 6" key="1">
    <citation type="submission" date="2024-01" db="EMBL/GenBank/DDBJ databases">
        <title>A telomere-to-telomere, gap-free genome of sweet tea (Lithocarpus litseifolius).</title>
        <authorList>
            <person name="Zhou J."/>
        </authorList>
    </citation>
    <scope>NUCLEOTIDE SEQUENCE [LARGE SCALE GENOMIC DNA]</scope>
    <source>
        <strain evidence="5">Zhou-2022a</strain>
        <tissue evidence="5">Leaf</tissue>
    </source>
</reference>
<accession>A0AAW2BFS9</accession>
<sequence>MPQSLVMALKVEEEHVESLSSMDHNLFVKNFIWSKEEWPAINYDEFADGDDIPIISLQGILDEKKKKSQDYEILCQAMVNASSSWGFFKLVDHGVDLKVIENVKLRLNELFDLPMEQKLKGARSASLPLGYSATNPDYGKNLPSAEILQLLQSPKHVVALVTKVFGDQHQPFSDAMIEYMHELDKLGMKIFEMLAHGLGLEDDFFTKSFEEKEATTIRVNRYPPCPLPEKCLGLGSLSDPHALTILLQDHVGGLQVLKTDHKWVGIRPIPNSFVINIGDTLEAWTNGRLKSVVHRAVVNKEKQRLSAAYFLSPSSSAIIDCPPQLMDPIKHQSKKVYSFHLGRFQEGTTGSKEGSR</sequence>
<evidence type="ECO:0000259" key="4">
    <source>
        <dbReference type="PROSITE" id="PS51471"/>
    </source>
</evidence>
<dbReference type="Proteomes" id="UP001459277">
    <property type="component" value="Unassembled WGS sequence"/>
</dbReference>
<dbReference type="PROSITE" id="PS51471">
    <property type="entry name" value="FE2OG_OXY"/>
    <property type="match status" value="1"/>
</dbReference>
<dbReference type="Pfam" id="PF03171">
    <property type="entry name" value="2OG-FeII_Oxy"/>
    <property type="match status" value="1"/>
</dbReference>
<name>A0AAW2BFS9_9ROSI</name>
<dbReference type="InterPro" id="IPR044861">
    <property type="entry name" value="IPNS-like_FE2OG_OXY"/>
</dbReference>
<comment type="similarity">
    <text evidence="3">Belongs to the iron/ascorbate-dependent oxidoreductase family.</text>
</comment>
<evidence type="ECO:0000313" key="6">
    <source>
        <dbReference type="Proteomes" id="UP001459277"/>
    </source>
</evidence>
<protein>
    <recommendedName>
        <fullName evidence="4">Fe2OG dioxygenase domain-containing protein</fullName>
    </recommendedName>
</protein>
<dbReference type="SUPFAM" id="SSF51197">
    <property type="entry name" value="Clavaminate synthase-like"/>
    <property type="match status" value="1"/>
</dbReference>
<dbReference type="PANTHER" id="PTHR47990">
    <property type="entry name" value="2-OXOGLUTARATE (2OG) AND FE(II)-DEPENDENT OXYGENASE SUPERFAMILY PROTEIN-RELATED"/>
    <property type="match status" value="1"/>
</dbReference>
<keyword evidence="6" id="KW-1185">Reference proteome</keyword>
<dbReference type="GO" id="GO:0046872">
    <property type="term" value="F:metal ion binding"/>
    <property type="evidence" value="ECO:0007669"/>
    <property type="project" value="UniProtKB-KW"/>
</dbReference>
<dbReference type="AlphaFoldDB" id="A0AAW2BFS9"/>
<keyword evidence="3" id="KW-0560">Oxidoreductase</keyword>
<dbReference type="InterPro" id="IPR050231">
    <property type="entry name" value="Iron_ascorbate_oxido_reductase"/>
</dbReference>
<evidence type="ECO:0000256" key="2">
    <source>
        <dbReference type="ARBA" id="ARBA00023004"/>
    </source>
</evidence>
<dbReference type="InterPro" id="IPR026992">
    <property type="entry name" value="DIOX_N"/>
</dbReference>
<dbReference type="Gene3D" id="2.60.120.330">
    <property type="entry name" value="B-lactam Antibiotic, Isopenicillin N Synthase, Chain"/>
    <property type="match status" value="1"/>
</dbReference>
<evidence type="ECO:0000256" key="1">
    <source>
        <dbReference type="ARBA" id="ARBA00022723"/>
    </source>
</evidence>
<dbReference type="InterPro" id="IPR005123">
    <property type="entry name" value="Oxoglu/Fe-dep_dioxygenase_dom"/>
</dbReference>
<evidence type="ECO:0000256" key="3">
    <source>
        <dbReference type="RuleBase" id="RU003682"/>
    </source>
</evidence>
<dbReference type="InterPro" id="IPR027443">
    <property type="entry name" value="IPNS-like_sf"/>
</dbReference>
<proteinExistence type="inferred from homology"/>
<dbReference type="GO" id="GO:0016491">
    <property type="term" value="F:oxidoreductase activity"/>
    <property type="evidence" value="ECO:0007669"/>
    <property type="project" value="UniProtKB-KW"/>
</dbReference>
<comment type="caution">
    <text evidence="5">The sequence shown here is derived from an EMBL/GenBank/DDBJ whole genome shotgun (WGS) entry which is preliminary data.</text>
</comment>
<dbReference type="Pfam" id="PF14226">
    <property type="entry name" value="DIOX_N"/>
    <property type="match status" value="1"/>
</dbReference>
<feature type="domain" description="Fe2OG dioxygenase" evidence="4">
    <location>
        <begin position="213"/>
        <end position="313"/>
    </location>
</feature>
<dbReference type="EMBL" id="JAZDWU010000012">
    <property type="protein sequence ID" value="KAK9984771.1"/>
    <property type="molecule type" value="Genomic_DNA"/>
</dbReference>